<keyword evidence="7" id="KW-1185">Reference proteome</keyword>
<dbReference type="RefSeq" id="XP_065651034.1">
    <property type="nucleotide sequence ID" value="XM_065794962.1"/>
</dbReference>
<dbReference type="GeneID" id="105846782"/>
<feature type="transmembrane region" description="Helical" evidence="6">
    <location>
        <begin position="388"/>
        <end position="406"/>
    </location>
</feature>
<feature type="transmembrane region" description="Helical" evidence="6">
    <location>
        <begin position="321"/>
        <end position="344"/>
    </location>
</feature>
<feature type="transmembrane region" description="Helical" evidence="6">
    <location>
        <begin position="42"/>
        <end position="59"/>
    </location>
</feature>
<gene>
    <name evidence="8" type="primary">LOC105846782</name>
</gene>
<evidence type="ECO:0000256" key="2">
    <source>
        <dbReference type="ARBA" id="ARBA00022448"/>
    </source>
</evidence>
<dbReference type="InterPro" id="IPR051068">
    <property type="entry name" value="MFS_Domain-Containing_Protein"/>
</dbReference>
<sequence length="418" mass="46983">MMNTKTPKLFYGLVSVSYMLTSSILTPFIGRFVDKNRNVNTCFLICNMLMFIGNTFYSLPFSPFFLIGGRVIAGFGGALKSVIVSETIRIYPASEISSKLSILSVMKNLGYMVAPGINFFFKGINFSIGRWHLRDLNFPGFFMGLLCVIMEVVTITMVHNLSKEFDYKALVDKNEADVIEKDVSKIEKDKKPPILQNNDNENSVLILTPNKHTAVNILKKLFFHFDSALILYSSFFFAFFLVNTDIWLPLLVIEKMHLSITEMNISFLGSGVFCALSLLLFMWKPLTDKRMILLLLIGLGCFCIISAGFVILSLYPLNKALNVVFCIVYMIGFGVAPIITDVFLINALAKMVNSNVLTFVDGIRSSMFFAGAFLAFASSAFLFDYVEIFGTAFIVVMILIGIFFSIRKNKLLYPKLLL</sequence>
<dbReference type="InterPro" id="IPR011701">
    <property type="entry name" value="MFS"/>
</dbReference>
<evidence type="ECO:0000313" key="8">
    <source>
        <dbReference type="RefSeq" id="XP_065651034.1"/>
    </source>
</evidence>
<feature type="transmembrane region" description="Helical" evidence="6">
    <location>
        <begin position="109"/>
        <end position="128"/>
    </location>
</feature>
<feature type="transmembrane region" description="Helical" evidence="6">
    <location>
        <begin position="292"/>
        <end position="315"/>
    </location>
</feature>
<dbReference type="Proteomes" id="UP001652625">
    <property type="component" value="Chromosome 04"/>
</dbReference>
<dbReference type="InterPro" id="IPR036259">
    <property type="entry name" value="MFS_trans_sf"/>
</dbReference>
<evidence type="ECO:0000256" key="6">
    <source>
        <dbReference type="SAM" id="Phobius"/>
    </source>
</evidence>
<accession>A0ABM4BPI3</accession>
<dbReference type="Pfam" id="PF07690">
    <property type="entry name" value="MFS_1"/>
    <property type="match status" value="1"/>
</dbReference>
<comment type="subcellular location">
    <subcellularLocation>
        <location evidence="1">Endomembrane system</location>
        <topology evidence="1">Multi-pass membrane protein</topology>
    </subcellularLocation>
</comment>
<dbReference type="PANTHER" id="PTHR23510">
    <property type="entry name" value="INNER MEMBRANE TRANSPORT PROTEIN YAJR"/>
    <property type="match status" value="1"/>
</dbReference>
<keyword evidence="2" id="KW-0813">Transport</keyword>
<feature type="transmembrane region" description="Helical" evidence="6">
    <location>
        <begin position="356"/>
        <end position="382"/>
    </location>
</feature>
<keyword evidence="5 6" id="KW-0472">Membrane</keyword>
<evidence type="ECO:0000256" key="5">
    <source>
        <dbReference type="ARBA" id="ARBA00023136"/>
    </source>
</evidence>
<name>A0ABM4BPI3_HYDVU</name>
<feature type="transmembrane region" description="Helical" evidence="6">
    <location>
        <begin position="140"/>
        <end position="158"/>
    </location>
</feature>
<feature type="transmembrane region" description="Helical" evidence="6">
    <location>
        <begin position="229"/>
        <end position="253"/>
    </location>
</feature>
<dbReference type="SUPFAM" id="SSF103473">
    <property type="entry name" value="MFS general substrate transporter"/>
    <property type="match status" value="1"/>
</dbReference>
<feature type="transmembrane region" description="Helical" evidence="6">
    <location>
        <begin position="265"/>
        <end position="283"/>
    </location>
</feature>
<keyword evidence="3 6" id="KW-0812">Transmembrane</keyword>
<evidence type="ECO:0000256" key="4">
    <source>
        <dbReference type="ARBA" id="ARBA00022989"/>
    </source>
</evidence>
<dbReference type="Gene3D" id="1.20.1250.20">
    <property type="entry name" value="MFS general substrate transporter like domains"/>
    <property type="match status" value="1"/>
</dbReference>
<organism evidence="7 8">
    <name type="scientific">Hydra vulgaris</name>
    <name type="common">Hydra</name>
    <name type="synonym">Hydra attenuata</name>
    <dbReference type="NCBI Taxonomy" id="6087"/>
    <lineage>
        <taxon>Eukaryota</taxon>
        <taxon>Metazoa</taxon>
        <taxon>Cnidaria</taxon>
        <taxon>Hydrozoa</taxon>
        <taxon>Hydroidolina</taxon>
        <taxon>Anthoathecata</taxon>
        <taxon>Aplanulata</taxon>
        <taxon>Hydridae</taxon>
        <taxon>Hydra</taxon>
    </lineage>
</organism>
<evidence type="ECO:0000256" key="3">
    <source>
        <dbReference type="ARBA" id="ARBA00022692"/>
    </source>
</evidence>
<proteinExistence type="predicted"/>
<evidence type="ECO:0000313" key="7">
    <source>
        <dbReference type="Proteomes" id="UP001652625"/>
    </source>
</evidence>
<keyword evidence="4 6" id="KW-1133">Transmembrane helix</keyword>
<protein>
    <submittedName>
        <fullName evidence="8">Uncharacterized protein LOC105846782 isoform X2</fullName>
    </submittedName>
</protein>
<reference evidence="8" key="1">
    <citation type="submission" date="2025-08" db="UniProtKB">
        <authorList>
            <consortium name="RefSeq"/>
        </authorList>
    </citation>
    <scope>IDENTIFICATION</scope>
</reference>
<dbReference type="PANTHER" id="PTHR23510:SF3">
    <property type="entry name" value="MAJOR FACILITATOR SUPERFAMILY DOMAIN-CONTAINING PROTEIN 8"/>
    <property type="match status" value="1"/>
</dbReference>
<evidence type="ECO:0000256" key="1">
    <source>
        <dbReference type="ARBA" id="ARBA00004127"/>
    </source>
</evidence>
<feature type="transmembrane region" description="Helical" evidence="6">
    <location>
        <begin position="12"/>
        <end position="30"/>
    </location>
</feature>